<proteinExistence type="predicted"/>
<keyword evidence="5" id="KW-0411">Iron-sulfur</keyword>
<dbReference type="PROSITE" id="PS51296">
    <property type="entry name" value="RIESKE"/>
    <property type="match status" value="1"/>
</dbReference>
<evidence type="ECO:0000313" key="8">
    <source>
        <dbReference type="Proteomes" id="UP000625711"/>
    </source>
</evidence>
<evidence type="ECO:0000256" key="1">
    <source>
        <dbReference type="ARBA" id="ARBA00022714"/>
    </source>
</evidence>
<gene>
    <name evidence="7" type="ORF">GWI33_002958</name>
</gene>
<dbReference type="PANTHER" id="PTHR21266">
    <property type="entry name" value="IRON-SULFUR DOMAIN CONTAINING PROTEIN"/>
    <property type="match status" value="1"/>
</dbReference>
<feature type="domain" description="Rieske" evidence="6">
    <location>
        <begin position="8"/>
        <end position="113"/>
    </location>
</feature>
<dbReference type="PANTHER" id="PTHR21266:SF60">
    <property type="entry name" value="3-KETOSTEROID-9-ALPHA-MONOOXYGENASE, OXYGENASE COMPONENT"/>
    <property type="match status" value="1"/>
</dbReference>
<dbReference type="EMBL" id="JAACXV010000556">
    <property type="protein sequence ID" value="KAF7277626.1"/>
    <property type="molecule type" value="Genomic_DNA"/>
</dbReference>
<organism evidence="7 8">
    <name type="scientific">Rhynchophorus ferrugineus</name>
    <name type="common">Red palm weevil</name>
    <name type="synonym">Curculio ferrugineus</name>
    <dbReference type="NCBI Taxonomy" id="354439"/>
    <lineage>
        <taxon>Eukaryota</taxon>
        <taxon>Metazoa</taxon>
        <taxon>Ecdysozoa</taxon>
        <taxon>Arthropoda</taxon>
        <taxon>Hexapoda</taxon>
        <taxon>Insecta</taxon>
        <taxon>Pterygota</taxon>
        <taxon>Neoptera</taxon>
        <taxon>Endopterygota</taxon>
        <taxon>Coleoptera</taxon>
        <taxon>Polyphaga</taxon>
        <taxon>Cucujiformia</taxon>
        <taxon>Curculionidae</taxon>
        <taxon>Dryophthorinae</taxon>
        <taxon>Rhynchophorus</taxon>
    </lineage>
</organism>
<comment type="caution">
    <text evidence="7">The sequence shown here is derived from an EMBL/GenBank/DDBJ whole genome shotgun (WGS) entry which is preliminary data.</text>
</comment>
<evidence type="ECO:0000256" key="2">
    <source>
        <dbReference type="ARBA" id="ARBA00022723"/>
    </source>
</evidence>
<dbReference type="GO" id="GO:0046872">
    <property type="term" value="F:metal ion binding"/>
    <property type="evidence" value="ECO:0007669"/>
    <property type="project" value="UniProtKB-KW"/>
</dbReference>
<keyword evidence="4" id="KW-0408">Iron</keyword>
<dbReference type="Gene3D" id="2.102.10.10">
    <property type="entry name" value="Rieske [2Fe-2S] iron-sulphur domain"/>
    <property type="match status" value="1"/>
</dbReference>
<keyword evidence="1" id="KW-0001">2Fe-2S</keyword>
<dbReference type="InterPro" id="IPR017941">
    <property type="entry name" value="Rieske_2Fe-2S"/>
</dbReference>
<name>A0A834IET4_RHYFE</name>
<dbReference type="AlphaFoldDB" id="A0A834IET4"/>
<dbReference type="GO" id="GO:0051537">
    <property type="term" value="F:2 iron, 2 sulfur cluster binding"/>
    <property type="evidence" value="ECO:0007669"/>
    <property type="project" value="UniProtKB-KW"/>
</dbReference>
<reference evidence="7" key="1">
    <citation type="submission" date="2020-08" db="EMBL/GenBank/DDBJ databases">
        <title>Genome sequencing and assembly of the red palm weevil Rhynchophorus ferrugineus.</title>
        <authorList>
            <person name="Dias G.B."/>
            <person name="Bergman C.M."/>
            <person name="Manee M."/>
        </authorList>
    </citation>
    <scope>NUCLEOTIDE SEQUENCE</scope>
    <source>
        <strain evidence="7">AA-2017</strain>
        <tissue evidence="7">Whole larva</tissue>
    </source>
</reference>
<dbReference type="InterPro" id="IPR050584">
    <property type="entry name" value="Cholesterol_7-desaturase"/>
</dbReference>
<evidence type="ECO:0000256" key="5">
    <source>
        <dbReference type="ARBA" id="ARBA00023014"/>
    </source>
</evidence>
<sequence length="228" mass="26324">MDMTFSNWIPVIPSLLIENGEVEQFIIQGRDVAVWRSEKGHVQIWENRCPHRSVRLSLGQVHGESLVCAYHGWQFAAEDGHCQRIPAQPEQRAPKSLCAKTYPVMEYLGMIWFAEEGIPHFDVLQQCPKDFFYAGSVTIQTTIEQVKNYLLKHGLNAIFEQDNELLWRGALDEHSLQIFITPTDDATTTIHAILLNNRNVLSIHTWLKDMRKALEQEKMFPQECINHV</sequence>
<evidence type="ECO:0000259" key="6">
    <source>
        <dbReference type="PROSITE" id="PS51296"/>
    </source>
</evidence>
<dbReference type="InterPro" id="IPR036922">
    <property type="entry name" value="Rieske_2Fe-2S_sf"/>
</dbReference>
<dbReference type="Proteomes" id="UP000625711">
    <property type="component" value="Unassembled WGS sequence"/>
</dbReference>
<dbReference type="SUPFAM" id="SSF50022">
    <property type="entry name" value="ISP domain"/>
    <property type="match status" value="1"/>
</dbReference>
<evidence type="ECO:0000313" key="7">
    <source>
        <dbReference type="EMBL" id="KAF7277626.1"/>
    </source>
</evidence>
<evidence type="ECO:0000256" key="3">
    <source>
        <dbReference type="ARBA" id="ARBA00023002"/>
    </source>
</evidence>
<dbReference type="Pfam" id="PF00355">
    <property type="entry name" value="Rieske"/>
    <property type="match status" value="1"/>
</dbReference>
<keyword evidence="8" id="KW-1185">Reference proteome</keyword>
<keyword evidence="2" id="KW-0479">Metal-binding</keyword>
<evidence type="ECO:0000256" key="4">
    <source>
        <dbReference type="ARBA" id="ARBA00023004"/>
    </source>
</evidence>
<accession>A0A834IET4</accession>
<protein>
    <recommendedName>
        <fullName evidence="6">Rieske domain-containing protein</fullName>
    </recommendedName>
</protein>
<dbReference type="CDD" id="cd03469">
    <property type="entry name" value="Rieske_RO_Alpha_N"/>
    <property type="match status" value="1"/>
</dbReference>
<keyword evidence="3" id="KW-0560">Oxidoreductase</keyword>
<dbReference type="GO" id="GO:0016491">
    <property type="term" value="F:oxidoreductase activity"/>
    <property type="evidence" value="ECO:0007669"/>
    <property type="project" value="UniProtKB-KW"/>
</dbReference>
<dbReference type="OrthoDB" id="426882at2759"/>